<dbReference type="InterPro" id="IPR036047">
    <property type="entry name" value="F-box-like_dom_sf"/>
</dbReference>
<dbReference type="AlphaFoldDB" id="A0AAD6NIB0"/>
<feature type="compositionally biased region" description="Basic and acidic residues" evidence="1">
    <location>
        <begin position="534"/>
        <end position="556"/>
    </location>
</feature>
<accession>A0AAD6NIB0</accession>
<gene>
    <name evidence="2" type="ORF">Dda_6244</name>
</gene>
<dbReference type="EMBL" id="JAQGDS010000007">
    <property type="protein sequence ID" value="KAJ6259344.1"/>
    <property type="molecule type" value="Genomic_DNA"/>
</dbReference>
<comment type="caution">
    <text evidence="2">The sequence shown here is derived from an EMBL/GenBank/DDBJ whole genome shotgun (WGS) entry which is preliminary data.</text>
</comment>
<proteinExistence type="predicted"/>
<keyword evidence="3" id="KW-1185">Reference proteome</keyword>
<dbReference type="CDD" id="cd09917">
    <property type="entry name" value="F-box_SF"/>
    <property type="match status" value="1"/>
</dbReference>
<feature type="region of interest" description="Disordered" evidence="1">
    <location>
        <begin position="1"/>
        <end position="26"/>
    </location>
</feature>
<dbReference type="Proteomes" id="UP001221413">
    <property type="component" value="Unassembled WGS sequence"/>
</dbReference>
<organism evidence="2 3">
    <name type="scientific">Drechslerella dactyloides</name>
    <name type="common">Nematode-trapping fungus</name>
    <name type="synonym">Arthrobotrys dactyloides</name>
    <dbReference type="NCBI Taxonomy" id="74499"/>
    <lineage>
        <taxon>Eukaryota</taxon>
        <taxon>Fungi</taxon>
        <taxon>Dikarya</taxon>
        <taxon>Ascomycota</taxon>
        <taxon>Pezizomycotina</taxon>
        <taxon>Orbiliomycetes</taxon>
        <taxon>Orbiliales</taxon>
        <taxon>Orbiliaceae</taxon>
        <taxon>Drechslerella</taxon>
    </lineage>
</organism>
<feature type="compositionally biased region" description="Acidic residues" evidence="1">
    <location>
        <begin position="438"/>
        <end position="447"/>
    </location>
</feature>
<reference evidence="2" key="1">
    <citation type="submission" date="2023-01" db="EMBL/GenBank/DDBJ databases">
        <title>The chitinases involved in constricting ring structure development in the nematode-trapping fungus Drechslerella dactyloides.</title>
        <authorList>
            <person name="Wang R."/>
            <person name="Zhang L."/>
            <person name="Tang P."/>
            <person name="Li S."/>
            <person name="Liang L."/>
        </authorList>
    </citation>
    <scope>NUCLEOTIDE SEQUENCE</scope>
    <source>
        <strain evidence="2">YMF1.00031</strain>
    </source>
</reference>
<evidence type="ECO:0000313" key="3">
    <source>
        <dbReference type="Proteomes" id="UP001221413"/>
    </source>
</evidence>
<dbReference type="InterPro" id="IPR032675">
    <property type="entry name" value="LRR_dom_sf"/>
</dbReference>
<protein>
    <recommendedName>
        <fullName evidence="4">F-box domain-containing protein</fullName>
    </recommendedName>
</protein>
<dbReference type="SUPFAM" id="SSF52047">
    <property type="entry name" value="RNI-like"/>
    <property type="match status" value="1"/>
</dbReference>
<sequence length="599" mass="68078">MGSVFDGSDLSDLSGDSPPAPRHIAPMIPPPRQGCPLMSLPTELHLLILSFLDDLEPFAHCSRIWYYLTFEMRFSGLKFNALGRPTAFQAGGWLEMMRPCIRSVNLDTLSEALLLRYTSAIDLFPNLKKLELNYAFSSALENNLYVGVMRKISGFSAYNNITDIAINAFEMFDEQSFEENLATIGEKEQEFVGEKQIQSADIGGIVLSEIKFPTALEKLSVQRSHSGDNMRGLPSNPWFYYYPLATSTVKELYLRIDSLSRAYPESIQSNPDYMETFRFPSVTSLFLHTSFGVRRAGLEEIAHIFPNLEYLRIKTEQDCDEMELDSIGDLPNLKTLHVGFPRDDSDNLCIADVDWMICERLKIWGWEKLQTVHVSGVRRNDDVLEDVQITAAILWDSDEGLSLNWTGDTDDYYNISTYPLSHSFTESDGWRTPSVCSQEDDDDEVETQEVAWFTRPSHKQPSGGDDAEEDKNNITASQRLDNEQGRDVDVEEEGYGTVYGNEEEDEDQEPYPLLYDRAAEGSLVPESDSEEDDRTVSDAEDEEKHEFDETPARKDWYNPCDDAYTGDREGYALAFPYEPTDTQNTFDSEYPGYRDSQLG</sequence>
<evidence type="ECO:0000256" key="1">
    <source>
        <dbReference type="SAM" id="MobiDB-lite"/>
    </source>
</evidence>
<name>A0AAD6NIB0_DREDA</name>
<evidence type="ECO:0008006" key="4">
    <source>
        <dbReference type="Google" id="ProtNLM"/>
    </source>
</evidence>
<dbReference type="Gene3D" id="3.80.10.10">
    <property type="entry name" value="Ribonuclease Inhibitor"/>
    <property type="match status" value="1"/>
</dbReference>
<feature type="compositionally biased region" description="Low complexity" evidence="1">
    <location>
        <begin position="1"/>
        <end position="17"/>
    </location>
</feature>
<evidence type="ECO:0000313" key="2">
    <source>
        <dbReference type="EMBL" id="KAJ6259344.1"/>
    </source>
</evidence>
<feature type="region of interest" description="Disordered" evidence="1">
    <location>
        <begin position="577"/>
        <end position="599"/>
    </location>
</feature>
<dbReference type="SUPFAM" id="SSF81383">
    <property type="entry name" value="F-box domain"/>
    <property type="match status" value="1"/>
</dbReference>
<feature type="region of interest" description="Disordered" evidence="1">
    <location>
        <begin position="424"/>
        <end position="561"/>
    </location>
</feature>